<dbReference type="GO" id="GO:0007165">
    <property type="term" value="P:signal transduction"/>
    <property type="evidence" value="ECO:0007669"/>
    <property type="project" value="InterPro"/>
</dbReference>
<evidence type="ECO:0000256" key="2">
    <source>
        <dbReference type="SAM" id="Phobius"/>
    </source>
</evidence>
<sequence length="564" mass="60674">MLRRFSLAGRQTPTDRHVPPRTPWSILQTLLLVLVPAVIVLLAATGLLLMRSANSSVETAIARGSLSLTLAQARELETLLTGCREDAVALAHKPVTRERLHDFMEGSAAARGMVYAETTFVPAGAGEPLVLLKSDGRVAEVAPDVARRAKNSPLTLSRKAASLQTGQASLSALTEVYYPPMGLGFEPRQRNLALFRLTTPVAGPDARPAGFLILSVDARAVRNILSLYNSPQSPILGFRRTRENRQSIFVDGHGWMLFQSEDLAEPTREISVAGVKPGLSGDMGSPGFDGAFRPAPDHQAYWRMIEAISQGHAGMERAEPGFGPPKIAPSDDFVGYAPVRFAGTPGDKPEVVGGIIYIDRSLLPRAAQFNQGNILFLATVVGALVMAALIVVLSGRIARPMTRLADALREMRHEGHLRELEPPGGGAETTRLGRVCNRLIAALRAREVTVDDGREAATREAHPSEMPLPNAPEARQTPNAPPVAPAPAPDPFGDASLSERQRAALLALLDRGVFSRQDYQEAGGDIPQRTAQHDLQDLVGRGVLDKDGRGPATRYRLRRASNGA</sequence>
<dbReference type="OrthoDB" id="9763792at2"/>
<evidence type="ECO:0000313" key="4">
    <source>
        <dbReference type="EMBL" id="EFL52670.1"/>
    </source>
</evidence>
<feature type="region of interest" description="Disordered" evidence="1">
    <location>
        <begin position="451"/>
        <end position="495"/>
    </location>
</feature>
<evidence type="ECO:0000256" key="1">
    <source>
        <dbReference type="SAM" id="MobiDB-lite"/>
    </source>
</evidence>
<feature type="transmembrane region" description="Helical" evidence="2">
    <location>
        <begin position="30"/>
        <end position="50"/>
    </location>
</feature>
<comment type="caution">
    <text evidence="4">The sequence shown here is derived from an EMBL/GenBank/DDBJ whole genome shotgun (WGS) entry which is preliminary data.</text>
</comment>
<feature type="compositionally biased region" description="Basic and acidic residues" evidence="1">
    <location>
        <begin position="451"/>
        <end position="463"/>
    </location>
</feature>
<feature type="compositionally biased region" description="Pro residues" evidence="1">
    <location>
        <begin position="479"/>
        <end position="490"/>
    </location>
</feature>
<dbReference type="Gene3D" id="6.10.340.10">
    <property type="match status" value="1"/>
</dbReference>
<keyword evidence="2" id="KW-0472">Membrane</keyword>
<dbReference type="GO" id="GO:0016020">
    <property type="term" value="C:membrane"/>
    <property type="evidence" value="ECO:0007669"/>
    <property type="project" value="InterPro"/>
</dbReference>
<name>E1JSI5_SOLFR</name>
<dbReference type="AlphaFoldDB" id="E1JSI5"/>
<feature type="compositionally biased region" description="Basic residues" evidence="1">
    <location>
        <begin position="555"/>
        <end position="564"/>
    </location>
</feature>
<feature type="region of interest" description="Disordered" evidence="1">
    <location>
        <begin position="542"/>
        <end position="564"/>
    </location>
</feature>
<dbReference type="InterPro" id="IPR036388">
    <property type="entry name" value="WH-like_DNA-bd_sf"/>
</dbReference>
<dbReference type="InterPro" id="IPR003660">
    <property type="entry name" value="HAMP_dom"/>
</dbReference>
<proteinExistence type="predicted"/>
<dbReference type="STRING" id="596151.DesfrDRAFT_0776"/>
<accession>E1JSI5</accession>
<feature type="transmembrane region" description="Helical" evidence="2">
    <location>
        <begin position="374"/>
        <end position="393"/>
    </location>
</feature>
<keyword evidence="2" id="KW-1133">Transmembrane helix</keyword>
<dbReference type="EMBL" id="AECZ01000003">
    <property type="protein sequence ID" value="EFL52670.1"/>
    <property type="molecule type" value="Genomic_DNA"/>
</dbReference>
<reference evidence="4 5" key="1">
    <citation type="submission" date="2010-08" db="EMBL/GenBank/DDBJ databases">
        <title>The draft genome of Desulfovibrio fructosovorans JJ.</title>
        <authorList>
            <consortium name="US DOE Joint Genome Institute (JGI-PGF)"/>
            <person name="Lucas S."/>
            <person name="Copeland A."/>
            <person name="Lapidus A."/>
            <person name="Cheng J.-F."/>
            <person name="Bruce D."/>
            <person name="Goodwin L."/>
            <person name="Pitluck S."/>
            <person name="Land M.L."/>
            <person name="Hauser L."/>
            <person name="Chang Y.-J."/>
            <person name="Jeffries C."/>
            <person name="Wall J.D."/>
            <person name="Stahl D.A."/>
            <person name="Arkin A.P."/>
            <person name="Dehal P."/>
            <person name="Stolyar S.M."/>
            <person name="Hazen T.C."/>
            <person name="Woyke T.J."/>
        </authorList>
    </citation>
    <scope>NUCLEOTIDE SEQUENCE [LARGE SCALE GENOMIC DNA]</scope>
    <source>
        <strain evidence="4 5">JJ</strain>
    </source>
</reference>
<evidence type="ECO:0000259" key="3">
    <source>
        <dbReference type="PROSITE" id="PS50885"/>
    </source>
</evidence>
<evidence type="ECO:0000313" key="5">
    <source>
        <dbReference type="Proteomes" id="UP000006250"/>
    </source>
</evidence>
<keyword evidence="2" id="KW-0812">Transmembrane</keyword>
<dbReference type="Proteomes" id="UP000006250">
    <property type="component" value="Unassembled WGS sequence"/>
</dbReference>
<dbReference type="eggNOG" id="COG3829">
    <property type="taxonomic scope" value="Bacteria"/>
</dbReference>
<organism evidence="4 5">
    <name type="scientific">Solidesulfovibrio fructosivorans JJ]</name>
    <dbReference type="NCBI Taxonomy" id="596151"/>
    <lineage>
        <taxon>Bacteria</taxon>
        <taxon>Pseudomonadati</taxon>
        <taxon>Thermodesulfobacteriota</taxon>
        <taxon>Desulfovibrionia</taxon>
        <taxon>Desulfovibrionales</taxon>
        <taxon>Desulfovibrionaceae</taxon>
        <taxon>Solidesulfovibrio</taxon>
    </lineage>
</organism>
<dbReference type="Gene3D" id="1.10.10.10">
    <property type="entry name" value="Winged helix-like DNA-binding domain superfamily/Winged helix DNA-binding domain"/>
    <property type="match status" value="1"/>
</dbReference>
<dbReference type="RefSeq" id="WP_005991275.1">
    <property type="nucleotide sequence ID" value="NZ_AECZ01000003.1"/>
</dbReference>
<dbReference type="PROSITE" id="PS50885">
    <property type="entry name" value="HAMP"/>
    <property type="match status" value="1"/>
</dbReference>
<feature type="domain" description="HAMP" evidence="3">
    <location>
        <begin position="395"/>
        <end position="448"/>
    </location>
</feature>
<gene>
    <name evidence="4" type="ORF">DesfrDRAFT_0776</name>
</gene>
<protein>
    <submittedName>
        <fullName evidence="4">Putative sensor with HAMP domain</fullName>
    </submittedName>
</protein>
<keyword evidence="5" id="KW-1185">Reference proteome</keyword>